<evidence type="ECO:0000313" key="3">
    <source>
        <dbReference type="Proteomes" id="UP000034488"/>
    </source>
</evidence>
<dbReference type="EMBL" id="LBPI01000012">
    <property type="protein sequence ID" value="KKP54731.1"/>
    <property type="molecule type" value="Genomic_DNA"/>
</dbReference>
<dbReference type="Proteomes" id="UP000034488">
    <property type="component" value="Unassembled WGS sequence"/>
</dbReference>
<protein>
    <submittedName>
        <fullName evidence="2">Uncharacterized protein</fullName>
    </submittedName>
</protein>
<keyword evidence="1" id="KW-0472">Membrane</keyword>
<dbReference type="AlphaFoldDB" id="A0A0G0ATI7"/>
<keyword evidence="1" id="KW-1133">Transmembrane helix</keyword>
<organism evidence="2 3">
    <name type="scientific">candidate division WS6 bacterium GW2011_GWB1_33_6</name>
    <dbReference type="NCBI Taxonomy" id="1619088"/>
    <lineage>
        <taxon>Bacteria</taxon>
        <taxon>Candidatus Dojkabacteria</taxon>
    </lineage>
</organism>
<sequence length="36" mass="3991">MSKKTKLFQKIFSIFIAVLMLGSLAIPIVLAILDVK</sequence>
<evidence type="ECO:0000256" key="1">
    <source>
        <dbReference type="SAM" id="Phobius"/>
    </source>
</evidence>
<keyword evidence="1" id="KW-0812">Transmembrane</keyword>
<feature type="transmembrane region" description="Helical" evidence="1">
    <location>
        <begin position="12"/>
        <end position="33"/>
    </location>
</feature>
<gene>
    <name evidence="2" type="ORF">UR47_C0012G0016</name>
</gene>
<reference evidence="2 3" key="1">
    <citation type="journal article" date="2015" name="Nature">
        <title>rRNA introns, odd ribosomes, and small enigmatic genomes across a large radiation of phyla.</title>
        <authorList>
            <person name="Brown C.T."/>
            <person name="Hug L.A."/>
            <person name="Thomas B.C."/>
            <person name="Sharon I."/>
            <person name="Castelle C.J."/>
            <person name="Singh A."/>
            <person name="Wilkins M.J."/>
            <person name="Williams K.H."/>
            <person name="Banfield J.F."/>
        </authorList>
    </citation>
    <scope>NUCLEOTIDE SEQUENCE [LARGE SCALE GENOMIC DNA]</scope>
</reference>
<comment type="caution">
    <text evidence="2">The sequence shown here is derived from an EMBL/GenBank/DDBJ whole genome shotgun (WGS) entry which is preliminary data.</text>
</comment>
<accession>A0A0G0ATI7</accession>
<proteinExistence type="predicted"/>
<name>A0A0G0ATI7_9BACT</name>
<evidence type="ECO:0000313" key="2">
    <source>
        <dbReference type="EMBL" id="KKP54731.1"/>
    </source>
</evidence>